<dbReference type="AlphaFoldDB" id="A0A239ZGS3"/>
<dbReference type="SUPFAM" id="SSF52374">
    <property type="entry name" value="Nucleotidylyl transferase"/>
    <property type="match status" value="1"/>
</dbReference>
<dbReference type="EC" id="2.7.1.26" evidence="14"/>
<dbReference type="GO" id="GO:0009231">
    <property type="term" value="P:riboflavin biosynthetic process"/>
    <property type="evidence" value="ECO:0007669"/>
    <property type="project" value="InterPro"/>
</dbReference>
<reference evidence="16 17" key="1">
    <citation type="submission" date="2017-06" db="EMBL/GenBank/DDBJ databases">
        <authorList>
            <consortium name="Pathogen Informatics"/>
        </authorList>
    </citation>
    <scope>NUCLEOTIDE SEQUENCE [LARGE SCALE GENOMIC DNA]</scope>
    <source>
        <strain evidence="16 17">NCTC13839</strain>
    </source>
</reference>
<dbReference type="GO" id="GO:0005524">
    <property type="term" value="F:ATP binding"/>
    <property type="evidence" value="ECO:0007669"/>
    <property type="project" value="UniProtKB-UniRule"/>
</dbReference>
<keyword evidence="11" id="KW-0511">Multifunctional enzyme</keyword>
<keyword evidence="5 14" id="KW-0808">Transferase</keyword>
<evidence type="ECO:0000313" key="17">
    <source>
        <dbReference type="Proteomes" id="UP000242084"/>
    </source>
</evidence>
<comment type="pathway">
    <text evidence="1 14">Cofactor biosynthesis; FAD biosynthesis; FAD from FMN: step 1/1.</text>
</comment>
<evidence type="ECO:0000256" key="14">
    <source>
        <dbReference type="PIRNR" id="PIRNR004491"/>
    </source>
</evidence>
<dbReference type="InterPro" id="IPR014729">
    <property type="entry name" value="Rossmann-like_a/b/a_fold"/>
</dbReference>
<evidence type="ECO:0000256" key="4">
    <source>
        <dbReference type="ARBA" id="ARBA00022643"/>
    </source>
</evidence>
<dbReference type="FunFam" id="2.40.30.30:FF:000004">
    <property type="entry name" value="Riboflavin biosynthesis protein"/>
    <property type="match status" value="1"/>
</dbReference>
<dbReference type="SMART" id="SM00904">
    <property type="entry name" value="Flavokinase"/>
    <property type="match status" value="1"/>
</dbReference>
<evidence type="ECO:0000256" key="12">
    <source>
        <dbReference type="ARBA" id="ARBA00047880"/>
    </source>
</evidence>
<dbReference type="Pfam" id="PF06574">
    <property type="entry name" value="FAD_syn"/>
    <property type="match status" value="1"/>
</dbReference>
<evidence type="ECO:0000259" key="15">
    <source>
        <dbReference type="SMART" id="SM00904"/>
    </source>
</evidence>
<dbReference type="Gene3D" id="3.40.50.620">
    <property type="entry name" value="HUPs"/>
    <property type="match status" value="1"/>
</dbReference>
<comment type="catalytic activity">
    <reaction evidence="12 14">
        <text>riboflavin + ATP = FMN + ADP + H(+)</text>
        <dbReference type="Rhea" id="RHEA:14357"/>
        <dbReference type="ChEBI" id="CHEBI:15378"/>
        <dbReference type="ChEBI" id="CHEBI:30616"/>
        <dbReference type="ChEBI" id="CHEBI:57986"/>
        <dbReference type="ChEBI" id="CHEBI:58210"/>
        <dbReference type="ChEBI" id="CHEBI:456216"/>
        <dbReference type="EC" id="2.7.1.26"/>
    </reaction>
</comment>
<accession>A0A239ZGS3</accession>
<sequence>MEVIEITHPIKSSQFVEEDIALAIGFFDGIHIGHQEVLHKMKDVAKEKHLKKAVMTFDPHPSVVLNPEKKRTTYLTPISDKIDAIEKLNIDYCFVVNFSSTFADVTADEFINQYFIQNHVKAVIAGYDFSFGKYGKGNMTSLKENDYPFSVHVVSKQTLHQDHAKISTTDIRSCLELGDIESCNLALGRPYSIKGMIVQGEKRGRTIGFPTANVQPSDDYVLPRKGVYAVKLLIKSKNKMYDGVCNVGVKPTFHDPEAYQISIEVNIFDFEESIYGEKVEVYWYHFIRPEQKFDGIDSLVKQISKDKEEAKRLLSLENG</sequence>
<evidence type="ECO:0000256" key="13">
    <source>
        <dbReference type="ARBA" id="ARBA00049494"/>
    </source>
</evidence>
<dbReference type="SUPFAM" id="SSF82114">
    <property type="entry name" value="Riboflavin kinase-like"/>
    <property type="match status" value="1"/>
</dbReference>
<organism evidence="16 17">
    <name type="scientific">Mammaliicoccus stepanovicii</name>
    <dbReference type="NCBI Taxonomy" id="643214"/>
    <lineage>
        <taxon>Bacteria</taxon>
        <taxon>Bacillati</taxon>
        <taxon>Bacillota</taxon>
        <taxon>Bacilli</taxon>
        <taxon>Bacillales</taxon>
        <taxon>Staphylococcaceae</taxon>
        <taxon>Mammaliicoccus</taxon>
    </lineage>
</organism>
<gene>
    <name evidence="16" type="primary">ribC</name>
    <name evidence="16" type="ORF">SAMEA4384403_01532</name>
</gene>
<dbReference type="GO" id="GO:0003919">
    <property type="term" value="F:FMN adenylyltransferase activity"/>
    <property type="evidence" value="ECO:0007669"/>
    <property type="project" value="UniProtKB-UniRule"/>
</dbReference>
<dbReference type="EMBL" id="LT906462">
    <property type="protein sequence ID" value="SNV70249.1"/>
    <property type="molecule type" value="Genomic_DNA"/>
</dbReference>
<dbReference type="RefSeq" id="WP_095088299.1">
    <property type="nucleotide sequence ID" value="NZ_BMDM01000005.1"/>
</dbReference>
<dbReference type="FunFam" id="3.40.50.620:FF:000021">
    <property type="entry name" value="Riboflavin biosynthesis protein"/>
    <property type="match status" value="1"/>
</dbReference>
<evidence type="ECO:0000256" key="10">
    <source>
        <dbReference type="ARBA" id="ARBA00022840"/>
    </source>
</evidence>
<keyword evidence="3 14" id="KW-0285">Flavoprotein</keyword>
<dbReference type="GO" id="GO:0008531">
    <property type="term" value="F:riboflavin kinase activity"/>
    <property type="evidence" value="ECO:0007669"/>
    <property type="project" value="UniProtKB-UniRule"/>
</dbReference>
<dbReference type="InterPro" id="IPR023468">
    <property type="entry name" value="Riboflavin_kinase"/>
</dbReference>
<evidence type="ECO:0000256" key="11">
    <source>
        <dbReference type="ARBA" id="ARBA00023268"/>
    </source>
</evidence>
<dbReference type="NCBIfam" id="TIGR00083">
    <property type="entry name" value="ribF"/>
    <property type="match status" value="1"/>
</dbReference>
<evidence type="ECO:0000256" key="8">
    <source>
        <dbReference type="ARBA" id="ARBA00022777"/>
    </source>
</evidence>
<dbReference type="InterPro" id="IPR015865">
    <property type="entry name" value="Riboflavin_kinase_bac/euk"/>
</dbReference>
<dbReference type="PANTHER" id="PTHR22749:SF6">
    <property type="entry name" value="RIBOFLAVIN KINASE"/>
    <property type="match status" value="1"/>
</dbReference>
<comment type="similarity">
    <text evidence="14">Belongs to the ribF family.</text>
</comment>
<comment type="catalytic activity">
    <reaction evidence="13 14">
        <text>FMN + ATP + H(+) = FAD + diphosphate</text>
        <dbReference type="Rhea" id="RHEA:17237"/>
        <dbReference type="ChEBI" id="CHEBI:15378"/>
        <dbReference type="ChEBI" id="CHEBI:30616"/>
        <dbReference type="ChEBI" id="CHEBI:33019"/>
        <dbReference type="ChEBI" id="CHEBI:57692"/>
        <dbReference type="ChEBI" id="CHEBI:58210"/>
        <dbReference type="EC" id="2.7.7.2"/>
    </reaction>
</comment>
<evidence type="ECO:0000256" key="2">
    <source>
        <dbReference type="ARBA" id="ARBA00005201"/>
    </source>
</evidence>
<evidence type="ECO:0000256" key="7">
    <source>
        <dbReference type="ARBA" id="ARBA00022741"/>
    </source>
</evidence>
<dbReference type="UniPathway" id="UPA00277">
    <property type="reaction ID" value="UER00407"/>
</dbReference>
<evidence type="ECO:0000256" key="9">
    <source>
        <dbReference type="ARBA" id="ARBA00022827"/>
    </source>
</evidence>
<dbReference type="InterPro" id="IPR015864">
    <property type="entry name" value="FAD_synthase"/>
</dbReference>
<keyword evidence="8 14" id="KW-0418">Kinase</keyword>
<keyword evidence="9 14" id="KW-0274">FAD</keyword>
<keyword evidence="4 14" id="KW-0288">FMN</keyword>
<dbReference type="Gene3D" id="2.40.30.30">
    <property type="entry name" value="Riboflavin kinase-like"/>
    <property type="match status" value="1"/>
</dbReference>
<dbReference type="PIRSF" id="PIRSF004491">
    <property type="entry name" value="FAD_Synth"/>
    <property type="match status" value="1"/>
</dbReference>
<evidence type="ECO:0000256" key="6">
    <source>
        <dbReference type="ARBA" id="ARBA00022695"/>
    </source>
</evidence>
<dbReference type="GO" id="GO:0006747">
    <property type="term" value="P:FAD biosynthetic process"/>
    <property type="evidence" value="ECO:0007669"/>
    <property type="project" value="UniProtKB-UniRule"/>
</dbReference>
<name>A0A239ZGS3_9STAP</name>
<evidence type="ECO:0000256" key="1">
    <source>
        <dbReference type="ARBA" id="ARBA00004726"/>
    </source>
</evidence>
<dbReference type="InterPro" id="IPR002606">
    <property type="entry name" value="Riboflavin_kinase_bac"/>
</dbReference>
<dbReference type="KEGG" id="sste:SAMEA4384403_1532"/>
<dbReference type="NCBIfam" id="NF004162">
    <property type="entry name" value="PRK05627.1-5"/>
    <property type="match status" value="1"/>
</dbReference>
<protein>
    <recommendedName>
        <fullName evidence="14">Riboflavin biosynthesis protein</fullName>
    </recommendedName>
    <domain>
        <recommendedName>
            <fullName evidence="14">Riboflavin kinase</fullName>
            <ecNumber evidence="14">2.7.1.26</ecNumber>
        </recommendedName>
        <alternativeName>
            <fullName evidence="14">Flavokinase</fullName>
        </alternativeName>
    </domain>
    <domain>
        <recommendedName>
            <fullName evidence="14">FMN adenylyltransferase</fullName>
            <ecNumber evidence="14">2.7.7.2</ecNumber>
        </recommendedName>
        <alternativeName>
            <fullName evidence="14">FAD pyrophosphorylase</fullName>
        </alternativeName>
        <alternativeName>
            <fullName evidence="14">FAD synthase</fullName>
        </alternativeName>
    </domain>
</protein>
<dbReference type="NCBIfam" id="NF004160">
    <property type="entry name" value="PRK05627.1-3"/>
    <property type="match status" value="1"/>
</dbReference>
<dbReference type="GO" id="GO:0009398">
    <property type="term" value="P:FMN biosynthetic process"/>
    <property type="evidence" value="ECO:0007669"/>
    <property type="project" value="UniProtKB-UniRule"/>
</dbReference>
<dbReference type="InterPro" id="IPR023465">
    <property type="entry name" value="Riboflavin_kinase_dom_sf"/>
</dbReference>
<feature type="domain" description="Riboflavin kinase" evidence="15">
    <location>
        <begin position="186"/>
        <end position="315"/>
    </location>
</feature>
<keyword evidence="17" id="KW-1185">Reference proteome</keyword>
<dbReference type="UniPathway" id="UPA00276">
    <property type="reaction ID" value="UER00406"/>
</dbReference>
<dbReference type="PANTHER" id="PTHR22749">
    <property type="entry name" value="RIBOFLAVIN KINASE/FMN ADENYLYLTRANSFERASE"/>
    <property type="match status" value="1"/>
</dbReference>
<keyword evidence="7 14" id="KW-0547">Nucleotide-binding</keyword>
<keyword evidence="6 14" id="KW-0548">Nucleotidyltransferase</keyword>
<comment type="pathway">
    <text evidence="2 14">Cofactor biosynthesis; FMN biosynthesis; FMN from riboflavin (ATP route): step 1/1.</text>
</comment>
<evidence type="ECO:0000256" key="3">
    <source>
        <dbReference type="ARBA" id="ARBA00022630"/>
    </source>
</evidence>
<dbReference type="CDD" id="cd02064">
    <property type="entry name" value="FAD_synthetase_N"/>
    <property type="match status" value="1"/>
</dbReference>
<evidence type="ECO:0000256" key="5">
    <source>
        <dbReference type="ARBA" id="ARBA00022679"/>
    </source>
</evidence>
<dbReference type="EC" id="2.7.7.2" evidence="14"/>
<dbReference type="Pfam" id="PF01687">
    <property type="entry name" value="Flavokinase"/>
    <property type="match status" value="1"/>
</dbReference>
<proteinExistence type="inferred from homology"/>
<dbReference type="Proteomes" id="UP000242084">
    <property type="component" value="Chromosome 1"/>
</dbReference>
<evidence type="ECO:0000313" key="16">
    <source>
        <dbReference type="EMBL" id="SNV70249.1"/>
    </source>
</evidence>
<keyword evidence="10 14" id="KW-0067">ATP-binding</keyword>
<dbReference type="OrthoDB" id="9803667at2"/>